<evidence type="ECO:0000256" key="2">
    <source>
        <dbReference type="SAM" id="SignalP"/>
    </source>
</evidence>
<keyword evidence="1" id="KW-0812">Transmembrane</keyword>
<sequence length="80" mass="8117">MKTTAKALMMTLATAGTAWAASGAESEGNGLLVTSFLAFGALIIVLQLLPGLMLFGAMIKGLFIRPAKDITTGASGNETA</sequence>
<evidence type="ECO:0000256" key="1">
    <source>
        <dbReference type="SAM" id="Phobius"/>
    </source>
</evidence>
<accession>A0A0C1QKY4</accession>
<organism evidence="3 4">
    <name type="scientific">Geobacter soli</name>
    <dbReference type="NCBI Taxonomy" id="1510391"/>
    <lineage>
        <taxon>Bacteria</taxon>
        <taxon>Pseudomonadati</taxon>
        <taxon>Thermodesulfobacteriota</taxon>
        <taxon>Desulfuromonadia</taxon>
        <taxon>Geobacterales</taxon>
        <taxon>Geobacteraceae</taxon>
        <taxon>Geobacter</taxon>
    </lineage>
</organism>
<keyword evidence="4" id="KW-1185">Reference proteome</keyword>
<evidence type="ECO:0000313" key="3">
    <source>
        <dbReference type="EMBL" id="KIE41277.1"/>
    </source>
</evidence>
<keyword evidence="1" id="KW-1133">Transmembrane helix</keyword>
<proteinExistence type="predicted"/>
<feature type="signal peptide" evidence="2">
    <location>
        <begin position="1"/>
        <end position="20"/>
    </location>
</feature>
<dbReference type="Proteomes" id="UP000031433">
    <property type="component" value="Unassembled WGS sequence"/>
</dbReference>
<feature type="chain" id="PRO_5002136892" evidence="2">
    <location>
        <begin position="21"/>
        <end position="80"/>
    </location>
</feature>
<name>A0A0C1QKY4_9BACT</name>
<evidence type="ECO:0000313" key="4">
    <source>
        <dbReference type="Proteomes" id="UP000031433"/>
    </source>
</evidence>
<dbReference type="RefSeq" id="WP_039642887.1">
    <property type="nucleotide sequence ID" value="NZ_JXBL01000001.1"/>
</dbReference>
<keyword evidence="2" id="KW-0732">Signal</keyword>
<protein>
    <submittedName>
        <fullName evidence="3">Uncharacterized protein</fullName>
    </submittedName>
</protein>
<dbReference type="EMBL" id="JXBL01000001">
    <property type="protein sequence ID" value="KIE41277.1"/>
    <property type="molecule type" value="Genomic_DNA"/>
</dbReference>
<reference evidence="3 4" key="1">
    <citation type="submission" date="2015-01" db="EMBL/GenBank/DDBJ databases">
        <title>Genome sequence of the anaerobic bacterium Geobacter soli GSS01, a dissimilatory Fe(III) reducer from soil.</title>
        <authorList>
            <person name="Yang G."/>
            <person name="Zhou S."/>
        </authorList>
    </citation>
    <scope>NUCLEOTIDE SEQUENCE [LARGE SCALE GENOMIC DNA]</scope>
    <source>
        <strain evidence="3 4">GSS01</strain>
    </source>
</reference>
<comment type="caution">
    <text evidence="3">The sequence shown here is derived from an EMBL/GenBank/DDBJ whole genome shotgun (WGS) entry which is preliminary data.</text>
</comment>
<dbReference type="AlphaFoldDB" id="A0A0C1QKY4"/>
<gene>
    <name evidence="3" type="ORF">SE37_00800</name>
</gene>
<feature type="transmembrane region" description="Helical" evidence="1">
    <location>
        <begin position="36"/>
        <end position="59"/>
    </location>
</feature>
<keyword evidence="1" id="KW-0472">Membrane</keyword>